<gene>
    <name evidence="1" type="ORF">ACFPFX_35800</name>
</gene>
<dbReference type="RefSeq" id="WP_344379349.1">
    <property type="nucleotide sequence ID" value="NZ_BAAASQ010000027.1"/>
</dbReference>
<dbReference type="Gene3D" id="3.40.109.10">
    <property type="entry name" value="NADH Oxidase"/>
    <property type="match status" value="2"/>
</dbReference>
<dbReference type="Proteomes" id="UP001595834">
    <property type="component" value="Unassembled WGS sequence"/>
</dbReference>
<dbReference type="SUPFAM" id="SSF55469">
    <property type="entry name" value="FMN-dependent nitroreductase-like"/>
    <property type="match status" value="1"/>
</dbReference>
<comment type="caution">
    <text evidence="1">The sequence shown here is derived from an EMBL/GenBank/DDBJ whole genome shotgun (WGS) entry which is preliminary data.</text>
</comment>
<dbReference type="InterPro" id="IPR000415">
    <property type="entry name" value="Nitroreductase-like"/>
</dbReference>
<dbReference type="EMBL" id="JBHSIZ010000053">
    <property type="protein sequence ID" value="MFC4961660.1"/>
    <property type="molecule type" value="Genomic_DNA"/>
</dbReference>
<proteinExistence type="predicted"/>
<protein>
    <submittedName>
        <fullName evidence="1">RedV protein</fullName>
    </submittedName>
</protein>
<organism evidence="1 2">
    <name type="scientific">Streptomyces mauvecolor</name>
    <dbReference type="NCBI Taxonomy" id="58345"/>
    <lineage>
        <taxon>Bacteria</taxon>
        <taxon>Bacillati</taxon>
        <taxon>Actinomycetota</taxon>
        <taxon>Actinomycetes</taxon>
        <taxon>Kitasatosporales</taxon>
        <taxon>Streptomycetaceae</taxon>
        <taxon>Streptomyces</taxon>
    </lineage>
</organism>
<sequence>MTPTPAPPARPSQPVSFDAALRDAMAIAVLAPSSHNCQPWGLAHFTSPGARRAAAHHMGRTEDSDSTYLALALDRERSLVALPAHDLEMLLSCGAYWWLLLRALGIQGWAVAADGYPDHPLHPVSELGDSWPSTWALLAVVELRRHGVPDWDSLAELRTTATERHTNRAPYRKEPVDNELLFTLGQLGDVTSAGTIIRHFTGADERAHFVRLLARHGGRDFSHTAAWRETHSFVRRDEAAAQAAGDGFALSQLFGPMSAPRRRLFSLALAPATMRTLRPLGYHRVFARGIAAAADKAPATVAMSLPDEAPGGASLVRAGGDLVDYWLRATRAGLAVHPVSVLLQHDDLRRALQSSLGLSGRTVFVARLGRPTTDFPAAPRLDPGRSGRRI</sequence>
<accession>A0ABV9UWS1</accession>
<reference evidence="2" key="1">
    <citation type="journal article" date="2019" name="Int. J. Syst. Evol. Microbiol.">
        <title>The Global Catalogue of Microorganisms (GCM) 10K type strain sequencing project: providing services to taxonomists for standard genome sequencing and annotation.</title>
        <authorList>
            <consortium name="The Broad Institute Genomics Platform"/>
            <consortium name="The Broad Institute Genome Sequencing Center for Infectious Disease"/>
            <person name="Wu L."/>
            <person name="Ma J."/>
        </authorList>
    </citation>
    <scope>NUCLEOTIDE SEQUENCE [LARGE SCALE GENOMIC DNA]</scope>
    <source>
        <strain evidence="2">CCM 7224</strain>
    </source>
</reference>
<evidence type="ECO:0000313" key="1">
    <source>
        <dbReference type="EMBL" id="MFC4961660.1"/>
    </source>
</evidence>
<keyword evidence="2" id="KW-1185">Reference proteome</keyword>
<evidence type="ECO:0000313" key="2">
    <source>
        <dbReference type="Proteomes" id="UP001595834"/>
    </source>
</evidence>
<name>A0ABV9UWS1_9ACTN</name>